<evidence type="ECO:0000313" key="4">
    <source>
        <dbReference type="Proteomes" id="UP000031890"/>
    </source>
</evidence>
<evidence type="ECO:0000259" key="2">
    <source>
        <dbReference type="PROSITE" id="PS50943"/>
    </source>
</evidence>
<dbReference type="SMART" id="SM00530">
    <property type="entry name" value="HTH_XRE"/>
    <property type="match status" value="1"/>
</dbReference>
<accession>A0A0B6EUH7</accession>
<dbReference type="EMBL" id="CP010827">
    <property type="protein sequence ID" value="AJI78488.1"/>
    <property type="molecule type" value="Genomic_DNA"/>
</dbReference>
<dbReference type="NCBIfam" id="TIGR02607">
    <property type="entry name" value="antidote_HigA"/>
    <property type="match status" value="1"/>
</dbReference>
<dbReference type="SUPFAM" id="SSF47413">
    <property type="entry name" value="lambda repressor-like DNA-binding domains"/>
    <property type="match status" value="1"/>
</dbReference>
<name>A0A0B6EUH7_9CORY</name>
<reference evidence="3 4" key="1">
    <citation type="journal article" date="2015" name="Genome Announc.">
        <title>Complete Genome Sequence and Annotation of Corynebacterium singulare DSM 44357, Isolated from a Human Semen Specimen.</title>
        <authorList>
            <person name="Merten M."/>
            <person name="Brinkrolf K."/>
            <person name="Albersmeier A."/>
            <person name="Kutter Y."/>
            <person name="Ruckert C."/>
            <person name="Tauch A."/>
        </authorList>
    </citation>
    <scope>NUCLEOTIDE SEQUENCE [LARGE SCALE GENOMIC DNA]</scope>
    <source>
        <strain evidence="3">IBS B52218</strain>
    </source>
</reference>
<dbReference type="Proteomes" id="UP000031890">
    <property type="component" value="Chromosome"/>
</dbReference>
<dbReference type="PROSITE" id="PS50943">
    <property type="entry name" value="HTH_CROC1"/>
    <property type="match status" value="1"/>
</dbReference>
<evidence type="ECO:0000313" key="3">
    <source>
        <dbReference type="EMBL" id="AJI78488.1"/>
    </source>
</evidence>
<dbReference type="KEGG" id="csx:CSING_04735"/>
<keyword evidence="1" id="KW-0238">DNA-binding</keyword>
<dbReference type="Gene3D" id="1.10.260.40">
    <property type="entry name" value="lambda repressor-like DNA-binding domains"/>
    <property type="match status" value="1"/>
</dbReference>
<gene>
    <name evidence="3" type="ORF">CSING_04735</name>
</gene>
<dbReference type="AlphaFoldDB" id="A0A0B6EUH7"/>
<proteinExistence type="predicted"/>
<dbReference type="InterPro" id="IPR001387">
    <property type="entry name" value="Cro/C1-type_HTH"/>
</dbReference>
<evidence type="ECO:0000256" key="1">
    <source>
        <dbReference type="ARBA" id="ARBA00023125"/>
    </source>
</evidence>
<dbReference type="InterPro" id="IPR010982">
    <property type="entry name" value="Lambda_DNA-bd_dom_sf"/>
</dbReference>
<dbReference type="STRING" id="161899.CSING_04735"/>
<sequence>MTTTEKLPPVHPGEILVEDFLKEMGITQHKLAVSIGVPPRRINEIVHGKRAITADTALRLAKFFGMTPQFWLGLQSHYDLDVAEDKILSELEEIEPLTPASA</sequence>
<dbReference type="CDD" id="cd00093">
    <property type="entry name" value="HTH_XRE"/>
    <property type="match status" value="1"/>
</dbReference>
<dbReference type="PANTHER" id="PTHR36924:SF1">
    <property type="entry name" value="ANTITOXIN HIGA-1"/>
    <property type="match status" value="1"/>
</dbReference>
<organism evidence="3 4">
    <name type="scientific">Corynebacterium singulare</name>
    <dbReference type="NCBI Taxonomy" id="161899"/>
    <lineage>
        <taxon>Bacteria</taxon>
        <taxon>Bacillati</taxon>
        <taxon>Actinomycetota</taxon>
        <taxon>Actinomycetes</taxon>
        <taxon>Mycobacteriales</taxon>
        <taxon>Corynebacteriaceae</taxon>
        <taxon>Corynebacterium</taxon>
    </lineage>
</organism>
<dbReference type="GO" id="GO:0003677">
    <property type="term" value="F:DNA binding"/>
    <property type="evidence" value="ECO:0007669"/>
    <property type="project" value="UniProtKB-KW"/>
</dbReference>
<dbReference type="Pfam" id="PF01381">
    <property type="entry name" value="HTH_3"/>
    <property type="match status" value="1"/>
</dbReference>
<dbReference type="InterPro" id="IPR013430">
    <property type="entry name" value="Toxin_antidote_HigA"/>
</dbReference>
<feature type="domain" description="HTH cro/C1-type" evidence="2">
    <location>
        <begin position="17"/>
        <end position="71"/>
    </location>
</feature>
<protein>
    <submittedName>
        <fullName evidence="3">Addiction module antidote protein, HigA family</fullName>
    </submittedName>
</protein>
<dbReference type="HOGENOM" id="CLU_140230_5_0_11"/>
<dbReference type="PANTHER" id="PTHR36924">
    <property type="entry name" value="ANTITOXIN HIGA-1"/>
    <property type="match status" value="1"/>
</dbReference>